<dbReference type="EMBL" id="NEVH01025161">
    <property type="protein sequence ID" value="PNF15583.1"/>
    <property type="molecule type" value="Genomic_DNA"/>
</dbReference>
<protein>
    <recommendedName>
        <fullName evidence="5">D-beta-hydroxybutyrate dehydrogenase, mitochondrial</fullName>
    </recommendedName>
</protein>
<keyword evidence="1" id="KW-0560">Oxidoreductase</keyword>
<keyword evidence="2" id="KW-0812">Transmembrane</keyword>
<name>A0A2J7PGX6_9NEOP</name>
<keyword evidence="2" id="KW-1133">Transmembrane helix</keyword>
<dbReference type="InterPro" id="IPR002347">
    <property type="entry name" value="SDR_fam"/>
</dbReference>
<dbReference type="OrthoDB" id="2102561at2759"/>
<dbReference type="InterPro" id="IPR020904">
    <property type="entry name" value="Sc_DH/Rdtase_CS"/>
</dbReference>
<dbReference type="EMBL" id="NEVH01025161">
    <property type="protein sequence ID" value="PNF15579.1"/>
    <property type="molecule type" value="Genomic_DNA"/>
</dbReference>
<dbReference type="Pfam" id="PF00106">
    <property type="entry name" value="adh_short"/>
    <property type="match status" value="1"/>
</dbReference>
<dbReference type="Gene3D" id="3.40.50.720">
    <property type="entry name" value="NAD(P)-binding Rossmann-like Domain"/>
    <property type="match status" value="1"/>
</dbReference>
<dbReference type="AlphaFoldDB" id="A0A2J7PGX6"/>
<sequence>MRAHIDLSLDGVYRAVVRGLQFGLGTALIFWLLDIVFCLSLFSFCPAFVLGTLLGAAYIFYQDTLKISLEGKGVLVTGCDTGFGHSLAFQLADLGAVVFAGCLTSQGGGAEKLKSYRNIHVLQLDITSDEEVTAALNYVSQNLPAQGLWGIVNNAGWSTFGHVEWVPISLCCRSLEVNIWGMMRIIRTFLPLIRQSKGRIVNMSSGMGRRCAPSRASYCITKYGVEALSDCLRFEMRQWDVNVIIVEPGNFINATGIFTPSSVRRDAEALWKQIPESVQVAYTKEYFDGFTNNMIKYSTSGSTDKQPVLDALINALVHQYPHPRYQPMELYFKLSVWVNTHLPEWVFETLFT</sequence>
<comment type="caution">
    <text evidence="3">The sequence shown here is derived from an EMBL/GenBank/DDBJ whole genome shotgun (WGS) entry which is preliminary data.</text>
</comment>
<dbReference type="EMBL" id="NEVH01025161">
    <property type="protein sequence ID" value="PNF15578.1"/>
    <property type="molecule type" value="Genomic_DNA"/>
</dbReference>
<proteinExistence type="predicted"/>
<dbReference type="PANTHER" id="PTHR43313:SF36">
    <property type="entry name" value="D-BETA-HYDROXYBUTYRATE DEHYDROGENASE, MITOCHONDRIAL"/>
    <property type="match status" value="1"/>
</dbReference>
<gene>
    <name evidence="3" type="ORF">B7P43_G16483</name>
</gene>
<evidence type="ECO:0000313" key="4">
    <source>
        <dbReference type="Proteomes" id="UP000235965"/>
    </source>
</evidence>
<dbReference type="Proteomes" id="UP000235965">
    <property type="component" value="Unassembled WGS sequence"/>
</dbReference>
<dbReference type="PRINTS" id="PR00081">
    <property type="entry name" value="GDHRDH"/>
</dbReference>
<evidence type="ECO:0008006" key="5">
    <source>
        <dbReference type="Google" id="ProtNLM"/>
    </source>
</evidence>
<dbReference type="InterPro" id="IPR036291">
    <property type="entry name" value="NAD(P)-bd_dom_sf"/>
</dbReference>
<dbReference type="GO" id="GO:0016491">
    <property type="term" value="F:oxidoreductase activity"/>
    <property type="evidence" value="ECO:0007669"/>
    <property type="project" value="UniProtKB-KW"/>
</dbReference>
<evidence type="ECO:0000256" key="1">
    <source>
        <dbReference type="ARBA" id="ARBA00023002"/>
    </source>
</evidence>
<reference evidence="3 4" key="1">
    <citation type="submission" date="2017-12" db="EMBL/GenBank/DDBJ databases">
        <title>Hemimetabolous genomes reveal molecular basis of termite eusociality.</title>
        <authorList>
            <person name="Harrison M.C."/>
            <person name="Jongepier E."/>
            <person name="Robertson H.M."/>
            <person name="Arning N."/>
            <person name="Bitard-Feildel T."/>
            <person name="Chao H."/>
            <person name="Childers C.P."/>
            <person name="Dinh H."/>
            <person name="Doddapaneni H."/>
            <person name="Dugan S."/>
            <person name="Gowin J."/>
            <person name="Greiner C."/>
            <person name="Han Y."/>
            <person name="Hu H."/>
            <person name="Hughes D.S.T."/>
            <person name="Huylmans A.-K."/>
            <person name="Kemena C."/>
            <person name="Kremer L.P.M."/>
            <person name="Lee S.L."/>
            <person name="Lopez-Ezquerra A."/>
            <person name="Mallet L."/>
            <person name="Monroy-Kuhn J.M."/>
            <person name="Moser A."/>
            <person name="Murali S.C."/>
            <person name="Muzny D.M."/>
            <person name="Otani S."/>
            <person name="Piulachs M.-D."/>
            <person name="Poelchau M."/>
            <person name="Qu J."/>
            <person name="Schaub F."/>
            <person name="Wada-Katsumata A."/>
            <person name="Worley K.C."/>
            <person name="Xie Q."/>
            <person name="Ylla G."/>
            <person name="Poulsen M."/>
            <person name="Gibbs R.A."/>
            <person name="Schal C."/>
            <person name="Richards S."/>
            <person name="Belles X."/>
            <person name="Korb J."/>
            <person name="Bornberg-Bauer E."/>
        </authorList>
    </citation>
    <scope>NUCLEOTIDE SEQUENCE [LARGE SCALE GENOMIC DNA]</scope>
    <source>
        <tissue evidence="3">Whole body</tissue>
    </source>
</reference>
<evidence type="ECO:0000313" key="3">
    <source>
        <dbReference type="EMBL" id="PNF15583.1"/>
    </source>
</evidence>
<dbReference type="STRING" id="105785.A0A2J7PGX6"/>
<dbReference type="InParanoid" id="A0A2J7PGX6"/>
<dbReference type="EMBL" id="NEVH01025161">
    <property type="protein sequence ID" value="PNF15580.1"/>
    <property type="molecule type" value="Genomic_DNA"/>
</dbReference>
<dbReference type="PANTHER" id="PTHR43313">
    <property type="entry name" value="SHORT-CHAIN DEHYDROGENASE/REDUCTASE FAMILY 9C"/>
    <property type="match status" value="1"/>
</dbReference>
<dbReference type="GO" id="GO:0008202">
    <property type="term" value="P:steroid metabolic process"/>
    <property type="evidence" value="ECO:0007669"/>
    <property type="project" value="TreeGrafter"/>
</dbReference>
<dbReference type="SUPFAM" id="SSF51735">
    <property type="entry name" value="NAD(P)-binding Rossmann-fold domains"/>
    <property type="match status" value="1"/>
</dbReference>
<dbReference type="PROSITE" id="PS00061">
    <property type="entry name" value="ADH_SHORT"/>
    <property type="match status" value="1"/>
</dbReference>
<evidence type="ECO:0000256" key="2">
    <source>
        <dbReference type="SAM" id="Phobius"/>
    </source>
</evidence>
<keyword evidence="2" id="KW-0472">Membrane</keyword>
<accession>A0A2J7PGX6</accession>
<feature type="transmembrane region" description="Helical" evidence="2">
    <location>
        <begin position="12"/>
        <end position="33"/>
    </location>
</feature>
<feature type="transmembrane region" description="Helical" evidence="2">
    <location>
        <begin position="39"/>
        <end position="61"/>
    </location>
</feature>
<organism evidence="3 4">
    <name type="scientific">Cryptotermes secundus</name>
    <dbReference type="NCBI Taxonomy" id="105785"/>
    <lineage>
        <taxon>Eukaryota</taxon>
        <taxon>Metazoa</taxon>
        <taxon>Ecdysozoa</taxon>
        <taxon>Arthropoda</taxon>
        <taxon>Hexapoda</taxon>
        <taxon>Insecta</taxon>
        <taxon>Pterygota</taxon>
        <taxon>Neoptera</taxon>
        <taxon>Polyneoptera</taxon>
        <taxon>Dictyoptera</taxon>
        <taxon>Blattodea</taxon>
        <taxon>Blattoidea</taxon>
        <taxon>Termitoidae</taxon>
        <taxon>Kalotermitidae</taxon>
        <taxon>Cryptotermitinae</taxon>
        <taxon>Cryptotermes</taxon>
    </lineage>
</organism>
<keyword evidence="4" id="KW-1185">Reference proteome</keyword>